<name>A0A7X1M968_9ACTN</name>
<accession>A0A7X1M968</accession>
<dbReference type="Proteomes" id="UP000584670">
    <property type="component" value="Unassembled WGS sequence"/>
</dbReference>
<comment type="caution">
    <text evidence="1">The sequence shown here is derived from an EMBL/GenBank/DDBJ whole genome shotgun (WGS) entry which is preliminary data.</text>
</comment>
<organism evidence="1 2">
    <name type="scientific">Streptomyces cupreus</name>
    <dbReference type="NCBI Taxonomy" id="2759956"/>
    <lineage>
        <taxon>Bacteria</taxon>
        <taxon>Bacillati</taxon>
        <taxon>Actinomycetota</taxon>
        <taxon>Actinomycetes</taxon>
        <taxon>Kitasatosporales</taxon>
        <taxon>Streptomycetaceae</taxon>
        <taxon>Streptomyces</taxon>
    </lineage>
</organism>
<dbReference type="AlphaFoldDB" id="A0A7X1M968"/>
<dbReference type="RefSeq" id="WP_186280170.1">
    <property type="nucleotide sequence ID" value="NZ_JACMSF010000001.1"/>
</dbReference>
<sequence length="60" mass="6831">MVADGPLARFWSRTWQRMRPELETSGRVDSATVEEALGYLSSHRLAELGPGMPMAWGRRR</sequence>
<gene>
    <name evidence="1" type="ORF">H4N64_01665</name>
</gene>
<keyword evidence="2" id="KW-1185">Reference proteome</keyword>
<evidence type="ECO:0000313" key="1">
    <source>
        <dbReference type="EMBL" id="MBC2900325.1"/>
    </source>
</evidence>
<proteinExistence type="predicted"/>
<dbReference type="EMBL" id="JACMSF010000001">
    <property type="protein sequence ID" value="MBC2900325.1"/>
    <property type="molecule type" value="Genomic_DNA"/>
</dbReference>
<protein>
    <submittedName>
        <fullName evidence="1">Uncharacterized protein</fullName>
    </submittedName>
</protein>
<evidence type="ECO:0000313" key="2">
    <source>
        <dbReference type="Proteomes" id="UP000584670"/>
    </source>
</evidence>
<reference evidence="1 2" key="1">
    <citation type="submission" date="2020-08" db="EMBL/GenBank/DDBJ databases">
        <title>Streptomyces sp. PSKA01 genome sequencing and assembly.</title>
        <authorList>
            <person name="Mandal S."/>
            <person name="Maiti P.K."/>
            <person name="Das P."/>
        </authorList>
    </citation>
    <scope>NUCLEOTIDE SEQUENCE [LARGE SCALE GENOMIC DNA]</scope>
    <source>
        <strain evidence="1 2">PSKA01</strain>
    </source>
</reference>